<keyword evidence="1" id="KW-0175">Coiled coil</keyword>
<dbReference type="EMBL" id="JRES01000438">
    <property type="protein sequence ID" value="KNC31313.1"/>
    <property type="molecule type" value="Genomic_DNA"/>
</dbReference>
<dbReference type="SUPFAM" id="SSF57903">
    <property type="entry name" value="FYVE/PHD zinc finger"/>
    <property type="match status" value="1"/>
</dbReference>
<proteinExistence type="predicted"/>
<evidence type="ECO:0000256" key="2">
    <source>
        <dbReference type="SAM" id="MobiDB-lite"/>
    </source>
</evidence>
<dbReference type="OrthoDB" id="8059039at2759"/>
<keyword evidence="4" id="KW-1185">Reference proteome</keyword>
<organism evidence="3 4">
    <name type="scientific">Lucilia cuprina</name>
    <name type="common">Green bottle fly</name>
    <name type="synonym">Australian sheep blowfly</name>
    <dbReference type="NCBI Taxonomy" id="7375"/>
    <lineage>
        <taxon>Eukaryota</taxon>
        <taxon>Metazoa</taxon>
        <taxon>Ecdysozoa</taxon>
        <taxon>Arthropoda</taxon>
        <taxon>Hexapoda</taxon>
        <taxon>Insecta</taxon>
        <taxon>Pterygota</taxon>
        <taxon>Neoptera</taxon>
        <taxon>Endopterygota</taxon>
        <taxon>Diptera</taxon>
        <taxon>Brachycera</taxon>
        <taxon>Muscomorpha</taxon>
        <taxon>Oestroidea</taxon>
        <taxon>Calliphoridae</taxon>
        <taxon>Luciliinae</taxon>
        <taxon>Lucilia</taxon>
    </lineage>
</organism>
<feature type="coiled-coil region" evidence="1">
    <location>
        <begin position="87"/>
        <end position="114"/>
    </location>
</feature>
<evidence type="ECO:0000313" key="3">
    <source>
        <dbReference type="EMBL" id="KNC31313.1"/>
    </source>
</evidence>
<name>A0A0L0CFX2_LUCCU</name>
<accession>A0A0L0CFX2</accession>
<feature type="region of interest" description="Disordered" evidence="2">
    <location>
        <begin position="294"/>
        <end position="314"/>
    </location>
</feature>
<sequence length="314" mass="36396">MSPNDIVPCGLSCGKNVTKSTGGISCARCLKWFHISCVNVSVEQLNFLQKSKGKFLFECEECTSCNSEVSELREEVRKSNDSIHFKLDALLSKIGNYDAQLKELKDDITNCNQLIKYVDDTNYNKIKELEDKNEILQRRFNRPDIIINGLPRKDIKLCDIVLKIFNFLDVNVSFHDLNVCTYINNRKSVLVKFNSLLKRDAVMHSYFKKGKLMETDILKNNGEKRIYLNDHLTEKGGKLNRLCRDLRKDDTIAKFRILNSDLPRVKIHFKDATEKIFEYEECFKHFNFGKRQQEIQQSSAMEDSPVDNEISTTP</sequence>
<evidence type="ECO:0008006" key="5">
    <source>
        <dbReference type="Google" id="ProtNLM"/>
    </source>
</evidence>
<dbReference type="InterPro" id="IPR013083">
    <property type="entry name" value="Znf_RING/FYVE/PHD"/>
</dbReference>
<dbReference type="OMA" id="CEELFHY"/>
<dbReference type="Gene3D" id="3.30.40.10">
    <property type="entry name" value="Zinc/RING finger domain, C3HC4 (zinc finger)"/>
    <property type="match status" value="1"/>
</dbReference>
<evidence type="ECO:0000313" key="4">
    <source>
        <dbReference type="Proteomes" id="UP000037069"/>
    </source>
</evidence>
<evidence type="ECO:0000256" key="1">
    <source>
        <dbReference type="SAM" id="Coils"/>
    </source>
</evidence>
<gene>
    <name evidence="3" type="ORF">FF38_14326</name>
</gene>
<protein>
    <recommendedName>
        <fullName evidence="5">Zinc finger PHD-type domain-containing protein</fullName>
    </recommendedName>
</protein>
<reference evidence="3 4" key="1">
    <citation type="journal article" date="2015" name="Nat. Commun.">
        <title>Lucilia cuprina genome unlocks parasitic fly biology to underpin future interventions.</title>
        <authorList>
            <person name="Anstead C.A."/>
            <person name="Korhonen P.K."/>
            <person name="Young N.D."/>
            <person name="Hall R.S."/>
            <person name="Jex A.R."/>
            <person name="Murali S.C."/>
            <person name="Hughes D.S."/>
            <person name="Lee S.F."/>
            <person name="Perry T."/>
            <person name="Stroehlein A.J."/>
            <person name="Ansell B.R."/>
            <person name="Breugelmans B."/>
            <person name="Hofmann A."/>
            <person name="Qu J."/>
            <person name="Dugan S."/>
            <person name="Lee S.L."/>
            <person name="Chao H."/>
            <person name="Dinh H."/>
            <person name="Han Y."/>
            <person name="Doddapaneni H.V."/>
            <person name="Worley K.C."/>
            <person name="Muzny D.M."/>
            <person name="Ioannidis P."/>
            <person name="Waterhouse R.M."/>
            <person name="Zdobnov E.M."/>
            <person name="James P.J."/>
            <person name="Bagnall N.H."/>
            <person name="Kotze A.C."/>
            <person name="Gibbs R.A."/>
            <person name="Richards S."/>
            <person name="Batterham P."/>
            <person name="Gasser R.B."/>
        </authorList>
    </citation>
    <scope>NUCLEOTIDE SEQUENCE [LARGE SCALE GENOMIC DNA]</scope>
    <source>
        <strain evidence="3 4">LS</strain>
        <tissue evidence="3">Full body</tissue>
    </source>
</reference>
<comment type="caution">
    <text evidence="3">The sequence shown here is derived from an EMBL/GenBank/DDBJ whole genome shotgun (WGS) entry which is preliminary data.</text>
</comment>
<dbReference type="Proteomes" id="UP000037069">
    <property type="component" value="Unassembled WGS sequence"/>
</dbReference>
<dbReference type="AlphaFoldDB" id="A0A0L0CFX2"/>
<dbReference type="InterPro" id="IPR011011">
    <property type="entry name" value="Znf_FYVE_PHD"/>
</dbReference>